<evidence type="ECO:0000256" key="2">
    <source>
        <dbReference type="SAM" id="Phobius"/>
    </source>
</evidence>
<feature type="signal peptide" evidence="3">
    <location>
        <begin position="1"/>
        <end position="21"/>
    </location>
</feature>
<dbReference type="OrthoDB" id="994644at2"/>
<dbReference type="Pfam" id="PF13163">
    <property type="entry name" value="DUF3999"/>
    <property type="match status" value="1"/>
</dbReference>
<comment type="caution">
    <text evidence="4">The sequence shown here is derived from an EMBL/GenBank/DDBJ whole genome shotgun (WGS) entry which is preliminary data.</text>
</comment>
<dbReference type="InterPro" id="IPR025060">
    <property type="entry name" value="DUF3999"/>
</dbReference>
<accession>A0A5S3PM59</accession>
<protein>
    <submittedName>
        <fullName evidence="4">DUF3999 family protein</fullName>
    </submittedName>
</protein>
<organism evidence="4 5">
    <name type="scientific">Maribacter algarum</name>
    <name type="common">ex Zhang et al. 2020</name>
    <dbReference type="NCBI Taxonomy" id="2578118"/>
    <lineage>
        <taxon>Bacteria</taxon>
        <taxon>Pseudomonadati</taxon>
        <taxon>Bacteroidota</taxon>
        <taxon>Flavobacteriia</taxon>
        <taxon>Flavobacteriales</taxon>
        <taxon>Flavobacteriaceae</taxon>
        <taxon>Maribacter</taxon>
    </lineage>
</organism>
<keyword evidence="2" id="KW-0812">Transmembrane</keyword>
<proteinExistence type="predicted"/>
<dbReference type="EMBL" id="VATY01000005">
    <property type="protein sequence ID" value="TMM53364.1"/>
    <property type="molecule type" value="Genomic_DNA"/>
</dbReference>
<dbReference type="AlphaFoldDB" id="A0A5S3PM59"/>
<evidence type="ECO:0000256" key="3">
    <source>
        <dbReference type="SAM" id="SignalP"/>
    </source>
</evidence>
<keyword evidence="1 3" id="KW-0732">Signal</keyword>
<gene>
    <name evidence="4" type="ORF">FEE95_20080</name>
</gene>
<dbReference type="InterPro" id="IPR014755">
    <property type="entry name" value="Cu-Rt/internalin_Ig-like"/>
</dbReference>
<keyword evidence="2" id="KW-1133">Transmembrane helix</keyword>
<keyword evidence="5" id="KW-1185">Reference proteome</keyword>
<feature type="transmembrane region" description="Helical" evidence="2">
    <location>
        <begin position="383"/>
        <end position="401"/>
    </location>
</feature>
<evidence type="ECO:0000313" key="4">
    <source>
        <dbReference type="EMBL" id="TMM53364.1"/>
    </source>
</evidence>
<feature type="chain" id="PRO_5024367907" evidence="3">
    <location>
        <begin position="22"/>
        <end position="407"/>
    </location>
</feature>
<sequence length="407" mass="47667">MSMKTKLLFFFGCLHVVFAFAQLNTYEHKMELLGIEDQWHKIELPDTVFEKVSQNMNDLRIYGITENDTLESPYLMKVGFGDFYSKAIDFKVLNKTSNAKGYYFTYEVPTKEAINLIRLDFENKNFDWKVVLEGSQNQNEWFTILNDHRILSIQNEQTNYKYSYLNFPDAKFRYYRILVKTQEKPKLSTTRIIVDVKSKDKFREDAVANVNVNDKNKQTILNLDLKKRLPVSYLKIDVSDEIDFYRNFTIEYLADSVQTEKGWRYSYREIYYGTLNSIEKNEFTFPTSIAQKFRVTIDNNDNQPLTIKSASAKAYVHELHARFSKPATYYLAYGKTSDRKPQYDISHAAAKIPVVLSSLSLGEVQNIPKKEIQTTAPLFENKLWLWLVMGLIILVLGGFTFKMMQKK</sequence>
<evidence type="ECO:0000256" key="1">
    <source>
        <dbReference type="ARBA" id="ARBA00022729"/>
    </source>
</evidence>
<dbReference type="Proteomes" id="UP000310314">
    <property type="component" value="Unassembled WGS sequence"/>
</dbReference>
<name>A0A5S3PM59_9FLAO</name>
<dbReference type="Gene3D" id="2.60.40.1220">
    <property type="match status" value="1"/>
</dbReference>
<keyword evidence="2" id="KW-0472">Membrane</keyword>
<evidence type="ECO:0000313" key="5">
    <source>
        <dbReference type="Proteomes" id="UP000310314"/>
    </source>
</evidence>
<reference evidence="4 5" key="1">
    <citation type="submission" date="2019-05" db="EMBL/GenBank/DDBJ databases">
        <authorList>
            <person name="Zhang J.-Y."/>
            <person name="Feg X."/>
            <person name="Du Z.-J."/>
        </authorList>
    </citation>
    <scope>NUCLEOTIDE SEQUENCE [LARGE SCALE GENOMIC DNA]</scope>
    <source>
        <strain evidence="4 5">RZ26</strain>
    </source>
</reference>